<gene>
    <name evidence="1" type="ORF">SAMN05421767_11724</name>
</gene>
<accession>A0A1H9L5P9</accession>
<dbReference type="STRING" id="137733.SAMN05421767_11724"/>
<proteinExistence type="predicted"/>
<name>A0A1H9L5P9_9LACT</name>
<organism evidence="1 2">
    <name type="scientific">Granulicatella balaenopterae</name>
    <dbReference type="NCBI Taxonomy" id="137733"/>
    <lineage>
        <taxon>Bacteria</taxon>
        <taxon>Bacillati</taxon>
        <taxon>Bacillota</taxon>
        <taxon>Bacilli</taxon>
        <taxon>Lactobacillales</taxon>
        <taxon>Carnobacteriaceae</taxon>
        <taxon>Granulicatella</taxon>
    </lineage>
</organism>
<dbReference type="EMBL" id="FOGF01000017">
    <property type="protein sequence ID" value="SER06477.1"/>
    <property type="molecule type" value="Genomic_DNA"/>
</dbReference>
<evidence type="ECO:0000313" key="1">
    <source>
        <dbReference type="EMBL" id="SER06477.1"/>
    </source>
</evidence>
<sequence length="503" mass="59489">MDSMLSILIDFDMCLKSLSEIESSNTVLIDYVDKDLGFTPSNLGTLSASQIIDKLLSLPGYISPYFYLMEQSNELSEDVRKCLNHTRLLILKNQYAKRHFNTSYYTHYKLLDNEWQKALHSRLSPTFYKNLDQQREFLYDVYGSYFASHSLNHFHILSHLYGQEFVEYHTYCLNRFKANYSSFMKRTQLEKDLKFKSHLFVGMNQEKRKILYQTLINNVFNKHFDCQVTVHFHKHSHIITKHHENTYVISLANYLTFAEELDQLLTYLGEIFYKLSLKRTEESIDACCTNNYAKEQMIAFFQFLPLACPSVATFITKTALELEQIPLSKKKMSFYQEELLMYYISFHSNPLRRQLVNPLQRINLLYCEANIEKLWFNKAISSAELPDYWEEITLKTFKKAPSHPIEGTLRMVEWKDINQGHAFIKLVAICNLFHDELTPDGEVPIFKEFSKYFDNNSLHLWNSQQIINKDISDQVNPAQNALNFIGQFYNNYIYRRPLLVDKY</sequence>
<evidence type="ECO:0000313" key="2">
    <source>
        <dbReference type="Proteomes" id="UP000198556"/>
    </source>
</evidence>
<dbReference type="Proteomes" id="UP000198556">
    <property type="component" value="Unassembled WGS sequence"/>
</dbReference>
<keyword evidence="2" id="KW-1185">Reference proteome</keyword>
<reference evidence="1 2" key="1">
    <citation type="submission" date="2016-10" db="EMBL/GenBank/DDBJ databases">
        <authorList>
            <person name="de Groot N.N."/>
        </authorList>
    </citation>
    <scope>NUCLEOTIDE SEQUENCE [LARGE SCALE GENOMIC DNA]</scope>
    <source>
        <strain evidence="1 2">DSM 15827</strain>
    </source>
</reference>
<protein>
    <submittedName>
        <fullName evidence="1">Uncharacterized protein</fullName>
    </submittedName>
</protein>
<dbReference type="AlphaFoldDB" id="A0A1H9L5P9"/>
<dbReference type="RefSeq" id="WP_089746633.1">
    <property type="nucleotide sequence ID" value="NZ_FOGF01000017.1"/>
</dbReference>